<keyword evidence="2" id="KW-1185">Reference proteome</keyword>
<dbReference type="KEGG" id="marb:CJ263_08980"/>
<protein>
    <submittedName>
        <fullName evidence="1">Uncharacterized protein</fullName>
    </submittedName>
</protein>
<evidence type="ECO:0000313" key="1">
    <source>
        <dbReference type="EMBL" id="ASV30337.1"/>
    </source>
</evidence>
<dbReference type="AlphaFoldDB" id="A0A223V555"/>
<dbReference type="EMBL" id="CP022957">
    <property type="protein sequence ID" value="ASV30337.1"/>
    <property type="molecule type" value="Genomic_DNA"/>
</dbReference>
<proteinExistence type="predicted"/>
<organism evidence="1 2">
    <name type="scientific">Maribacter cobaltidurans</name>
    <dbReference type="NCBI Taxonomy" id="1178778"/>
    <lineage>
        <taxon>Bacteria</taxon>
        <taxon>Pseudomonadati</taxon>
        <taxon>Bacteroidota</taxon>
        <taxon>Flavobacteriia</taxon>
        <taxon>Flavobacteriales</taxon>
        <taxon>Flavobacteriaceae</taxon>
        <taxon>Maribacter</taxon>
    </lineage>
</organism>
<name>A0A223V555_9FLAO</name>
<evidence type="ECO:0000313" key="2">
    <source>
        <dbReference type="Proteomes" id="UP000215244"/>
    </source>
</evidence>
<gene>
    <name evidence="1" type="ORF">CJ263_08980</name>
</gene>
<sequence>MPPISIHKKELKLWVNTNPTILQGLAQEEDYSIGTRNTYKAKKRPDEFIRSVKQYYFLFFKNYRSLFQ</sequence>
<reference evidence="1 2" key="1">
    <citation type="submission" date="2017-08" db="EMBL/GenBank/DDBJ databases">
        <title>The complete genome sequence of Maribacter sp. B1, isolated from deep-sea sediment.</title>
        <authorList>
            <person name="Wu Y.-H."/>
            <person name="Cheng H."/>
            <person name="Xu X.-W."/>
        </authorList>
    </citation>
    <scope>NUCLEOTIDE SEQUENCE [LARGE SCALE GENOMIC DNA]</scope>
    <source>
        <strain evidence="1 2">B1</strain>
    </source>
</reference>
<accession>A0A223V555</accession>
<dbReference type="Proteomes" id="UP000215244">
    <property type="component" value="Chromosome"/>
</dbReference>